<gene>
    <name evidence="1" type="ORF">GBF38_019530</name>
</gene>
<evidence type="ECO:0000313" key="2">
    <source>
        <dbReference type="Proteomes" id="UP000805704"/>
    </source>
</evidence>
<reference evidence="1" key="1">
    <citation type="submission" date="2020-04" db="EMBL/GenBank/DDBJ databases">
        <title>A chromosome-scale assembly and high-density genetic map of the yellow drum (Nibea albiflora) genome.</title>
        <authorList>
            <person name="Xu D."/>
            <person name="Zhang W."/>
            <person name="Chen R."/>
            <person name="Tan P."/>
            <person name="Wang L."/>
            <person name="Song H."/>
            <person name="Tian L."/>
            <person name="Zhu Q."/>
            <person name="Wang B."/>
        </authorList>
    </citation>
    <scope>NUCLEOTIDE SEQUENCE</scope>
    <source>
        <strain evidence="1">ZJHYS-2018</strain>
    </source>
</reference>
<protein>
    <submittedName>
        <fullName evidence="1">Uncharacterized protein</fullName>
    </submittedName>
</protein>
<evidence type="ECO:0000313" key="1">
    <source>
        <dbReference type="EMBL" id="KAG8008386.1"/>
    </source>
</evidence>
<keyword evidence="2" id="KW-1185">Reference proteome</keyword>
<sequence>MRVDLDKQLRFPVEITTTSLRPDIVAWSTKAKSMLLIEFTIAAEEGIEATYKRKKAKYSEWQLNAGWLAGRLPSIQWKSDAGAVNNMPTEGRRSDWTEGNLKKATKELAEEAEKGRFWLWLRRKDKYWGKSN</sequence>
<name>A0ACB7F2P1_NIBAL</name>
<dbReference type="Proteomes" id="UP000805704">
    <property type="component" value="Chromosome 19"/>
</dbReference>
<dbReference type="EMBL" id="CM024807">
    <property type="protein sequence ID" value="KAG8008386.1"/>
    <property type="molecule type" value="Genomic_DNA"/>
</dbReference>
<comment type="caution">
    <text evidence="1">The sequence shown here is derived from an EMBL/GenBank/DDBJ whole genome shotgun (WGS) entry which is preliminary data.</text>
</comment>
<accession>A0ACB7F2P1</accession>
<proteinExistence type="predicted"/>
<organism evidence="1 2">
    <name type="scientific">Nibea albiflora</name>
    <name type="common">Yellow drum</name>
    <name type="synonym">Corvina albiflora</name>
    <dbReference type="NCBI Taxonomy" id="240163"/>
    <lineage>
        <taxon>Eukaryota</taxon>
        <taxon>Metazoa</taxon>
        <taxon>Chordata</taxon>
        <taxon>Craniata</taxon>
        <taxon>Vertebrata</taxon>
        <taxon>Euteleostomi</taxon>
        <taxon>Actinopterygii</taxon>
        <taxon>Neopterygii</taxon>
        <taxon>Teleostei</taxon>
        <taxon>Neoteleostei</taxon>
        <taxon>Acanthomorphata</taxon>
        <taxon>Eupercaria</taxon>
        <taxon>Sciaenidae</taxon>
        <taxon>Nibea</taxon>
    </lineage>
</organism>